<evidence type="ECO:0000256" key="1">
    <source>
        <dbReference type="SAM" id="MobiDB-lite"/>
    </source>
</evidence>
<sequence length="67" mass="7068">MKESYIEGLATHDGPESCVDIREGAALTGGQLMRQRQGQGANPTGPCSSRYSVGSQNDTADTAWGDH</sequence>
<proteinExistence type="predicted"/>
<evidence type="ECO:0000313" key="2">
    <source>
        <dbReference type="EMBL" id="ATB43476.1"/>
    </source>
</evidence>
<feature type="region of interest" description="Disordered" evidence="1">
    <location>
        <begin position="34"/>
        <end position="67"/>
    </location>
</feature>
<protein>
    <submittedName>
        <fullName evidence="2">Uncharacterized protein</fullName>
    </submittedName>
</protein>
<gene>
    <name evidence="2" type="ORF">CYFUS_008956</name>
</gene>
<dbReference type="KEGG" id="cfus:CYFUS_008956"/>
<organism evidence="2 3">
    <name type="scientific">Cystobacter fuscus</name>
    <dbReference type="NCBI Taxonomy" id="43"/>
    <lineage>
        <taxon>Bacteria</taxon>
        <taxon>Pseudomonadati</taxon>
        <taxon>Myxococcota</taxon>
        <taxon>Myxococcia</taxon>
        <taxon>Myxococcales</taxon>
        <taxon>Cystobacterineae</taxon>
        <taxon>Archangiaceae</taxon>
        <taxon>Cystobacter</taxon>
    </lineage>
</organism>
<dbReference type="Proteomes" id="UP000217257">
    <property type="component" value="Chromosome"/>
</dbReference>
<reference evidence="2 3" key="1">
    <citation type="submission" date="2017-06" db="EMBL/GenBank/DDBJ databases">
        <title>Sequencing and comparative analysis of myxobacterial genomes.</title>
        <authorList>
            <person name="Rupp O."/>
            <person name="Goesmann A."/>
            <person name="Sogaard-Andersen L."/>
        </authorList>
    </citation>
    <scope>NUCLEOTIDE SEQUENCE [LARGE SCALE GENOMIC DNA]</scope>
    <source>
        <strain evidence="2 3">DSM 52655</strain>
    </source>
</reference>
<dbReference type="EMBL" id="CP022098">
    <property type="protein sequence ID" value="ATB43476.1"/>
    <property type="molecule type" value="Genomic_DNA"/>
</dbReference>
<accession>A0A250JK23</accession>
<dbReference type="AlphaFoldDB" id="A0A250JK23"/>
<feature type="compositionally biased region" description="Polar residues" evidence="1">
    <location>
        <begin position="41"/>
        <end position="60"/>
    </location>
</feature>
<name>A0A250JK23_9BACT</name>
<evidence type="ECO:0000313" key="3">
    <source>
        <dbReference type="Proteomes" id="UP000217257"/>
    </source>
</evidence>